<dbReference type="PANTHER" id="PTHR33668:SF1">
    <property type="entry name" value="PROTEIN BRICK1"/>
    <property type="match status" value="1"/>
</dbReference>
<dbReference type="GO" id="GO:0048870">
    <property type="term" value="P:cell motility"/>
    <property type="evidence" value="ECO:0007669"/>
    <property type="project" value="TreeGrafter"/>
</dbReference>
<dbReference type="EMBL" id="BT080794">
    <property type="protein sequence ID" value="ACO15218.1"/>
    <property type="molecule type" value="mRNA"/>
</dbReference>
<feature type="region of interest" description="Disordered" evidence="6">
    <location>
        <begin position="70"/>
        <end position="97"/>
    </location>
</feature>
<dbReference type="PANTHER" id="PTHR33668">
    <property type="entry name" value="PROTEIN BRICK1"/>
    <property type="match status" value="1"/>
</dbReference>
<comment type="similarity">
    <text evidence="2">Belongs to the BRK1 family.</text>
</comment>
<dbReference type="GO" id="GO:0044877">
    <property type="term" value="F:protein-containing complex binding"/>
    <property type="evidence" value="ECO:0007669"/>
    <property type="project" value="InterPro"/>
</dbReference>
<protein>
    <submittedName>
        <fullName evidence="7">Probable protein BRICK1</fullName>
    </submittedName>
</protein>
<evidence type="ECO:0000256" key="1">
    <source>
        <dbReference type="ARBA" id="ARBA00004245"/>
    </source>
</evidence>
<sequence length="97" mass="11104">MKGSRLHKDAIQRRTQGDWSNREYIELMTGSIKRISDFLNSFDTSCRSRLSSLDQKLSCLERRVDYLEASVTSTASSPQTSMEPTQIANEEDESIRL</sequence>
<keyword evidence="4" id="KW-0175">Coiled coil</keyword>
<evidence type="ECO:0000256" key="3">
    <source>
        <dbReference type="ARBA" id="ARBA00022490"/>
    </source>
</evidence>
<dbReference type="AlphaFoldDB" id="C1C1R5"/>
<dbReference type="GO" id="GO:0031209">
    <property type="term" value="C:SCAR complex"/>
    <property type="evidence" value="ECO:0007669"/>
    <property type="project" value="InterPro"/>
</dbReference>
<dbReference type="GO" id="GO:0008064">
    <property type="term" value="P:regulation of actin polymerization or depolymerization"/>
    <property type="evidence" value="ECO:0007669"/>
    <property type="project" value="TreeGrafter"/>
</dbReference>
<name>C1C1R5_CALCM</name>
<dbReference type="InterPro" id="IPR033378">
    <property type="entry name" value="BRICK1"/>
</dbReference>
<dbReference type="Gene3D" id="1.20.5.110">
    <property type="match status" value="1"/>
</dbReference>
<evidence type="ECO:0000313" key="7">
    <source>
        <dbReference type="EMBL" id="ACO15218.1"/>
    </source>
</evidence>
<proteinExistence type="evidence at transcript level"/>
<keyword evidence="5" id="KW-0206">Cytoskeleton</keyword>
<evidence type="ECO:0000256" key="5">
    <source>
        <dbReference type="ARBA" id="ARBA00023212"/>
    </source>
</evidence>
<comment type="subcellular location">
    <subcellularLocation>
        <location evidence="1">Cytoplasm</location>
        <location evidence="1">Cytoskeleton</location>
    </subcellularLocation>
</comment>
<reference evidence="7" key="1">
    <citation type="submission" date="2009-03" db="EMBL/GenBank/DDBJ databases">
        <title>Caligus clemensi ESTs and full-length cDNAs.</title>
        <authorList>
            <person name="Yasuike M."/>
            <person name="von Schalburg K."/>
            <person name="Cooper G."/>
            <person name="Leong J."/>
            <person name="Jones S.R.M."/>
            <person name="Koop B.F."/>
        </authorList>
    </citation>
    <scope>NUCLEOTIDE SEQUENCE</scope>
    <source>
        <tissue evidence="7">Whole</tissue>
    </source>
</reference>
<dbReference type="GO" id="GO:0005856">
    <property type="term" value="C:cytoskeleton"/>
    <property type="evidence" value="ECO:0007669"/>
    <property type="project" value="UniProtKB-SubCell"/>
</dbReference>
<gene>
    <name evidence="7" type="primary">BRK1</name>
</gene>
<evidence type="ECO:0000256" key="4">
    <source>
        <dbReference type="ARBA" id="ARBA00023054"/>
    </source>
</evidence>
<organism evidence="7">
    <name type="scientific">Caligus clemensi</name>
    <name type="common">Sea louse</name>
    <dbReference type="NCBI Taxonomy" id="344056"/>
    <lineage>
        <taxon>Eukaryota</taxon>
        <taxon>Metazoa</taxon>
        <taxon>Ecdysozoa</taxon>
        <taxon>Arthropoda</taxon>
        <taxon>Crustacea</taxon>
        <taxon>Multicrustacea</taxon>
        <taxon>Hexanauplia</taxon>
        <taxon>Copepoda</taxon>
        <taxon>Siphonostomatoida</taxon>
        <taxon>Caligidae</taxon>
        <taxon>Caligus</taxon>
    </lineage>
</organism>
<evidence type="ECO:0000256" key="2">
    <source>
        <dbReference type="ARBA" id="ARBA00005620"/>
    </source>
</evidence>
<accession>C1C1R5</accession>
<keyword evidence="3" id="KW-0963">Cytoplasm</keyword>
<evidence type="ECO:0000256" key="6">
    <source>
        <dbReference type="SAM" id="MobiDB-lite"/>
    </source>
</evidence>
<feature type="compositionally biased region" description="Polar residues" evidence="6">
    <location>
        <begin position="70"/>
        <end position="88"/>
    </location>
</feature>
<dbReference type="GO" id="GO:0007015">
    <property type="term" value="P:actin filament organization"/>
    <property type="evidence" value="ECO:0007669"/>
    <property type="project" value="InterPro"/>
</dbReference>